<evidence type="ECO:0000256" key="1">
    <source>
        <dbReference type="SAM" id="MobiDB-lite"/>
    </source>
</evidence>
<dbReference type="SUPFAM" id="SSF53448">
    <property type="entry name" value="Nucleotide-diphospho-sugar transferases"/>
    <property type="match status" value="1"/>
</dbReference>
<dbReference type="Proteomes" id="UP001141434">
    <property type="component" value="Unassembled WGS sequence"/>
</dbReference>
<feature type="compositionally biased region" description="Polar residues" evidence="1">
    <location>
        <begin position="41"/>
        <end position="52"/>
    </location>
</feature>
<name>A0A9W9K7Y0_9EURO</name>
<evidence type="ECO:0000256" key="3">
    <source>
        <dbReference type="SAM" id="SignalP"/>
    </source>
</evidence>
<reference evidence="4" key="2">
    <citation type="journal article" date="2023" name="IMA Fungus">
        <title>Comparative genomic study of the Penicillium genus elucidates a diverse pangenome and 15 lateral gene transfer events.</title>
        <authorList>
            <person name="Petersen C."/>
            <person name="Sorensen T."/>
            <person name="Nielsen M.R."/>
            <person name="Sondergaard T.E."/>
            <person name="Sorensen J.L."/>
            <person name="Fitzpatrick D.A."/>
            <person name="Frisvad J.C."/>
            <person name="Nielsen K.L."/>
        </authorList>
    </citation>
    <scope>NUCLEOTIDE SEQUENCE</scope>
    <source>
        <strain evidence="4">IBT 34128</strain>
    </source>
</reference>
<keyword evidence="2" id="KW-1133">Transmembrane helix</keyword>
<dbReference type="Gene3D" id="3.90.550.10">
    <property type="entry name" value="Spore Coat Polysaccharide Biosynthesis Protein SpsA, Chain A"/>
    <property type="match status" value="1"/>
</dbReference>
<feature type="signal peptide" evidence="3">
    <location>
        <begin position="1"/>
        <end position="23"/>
    </location>
</feature>
<dbReference type="InterPro" id="IPR029044">
    <property type="entry name" value="Nucleotide-diphossugar_trans"/>
</dbReference>
<evidence type="ECO:0000256" key="2">
    <source>
        <dbReference type="SAM" id="Phobius"/>
    </source>
</evidence>
<keyword evidence="2" id="KW-0472">Membrane</keyword>
<evidence type="ECO:0008006" key="6">
    <source>
        <dbReference type="Google" id="ProtNLM"/>
    </source>
</evidence>
<dbReference type="GeneID" id="81395570"/>
<dbReference type="RefSeq" id="XP_056512015.1">
    <property type="nucleotide sequence ID" value="XM_056656402.1"/>
</dbReference>
<reference evidence="4" key="1">
    <citation type="submission" date="2022-11" db="EMBL/GenBank/DDBJ databases">
        <authorList>
            <person name="Petersen C."/>
        </authorList>
    </citation>
    <scope>NUCLEOTIDE SEQUENCE</scope>
    <source>
        <strain evidence="4">IBT 34128</strain>
    </source>
</reference>
<dbReference type="OrthoDB" id="2014201at2759"/>
<feature type="transmembrane region" description="Helical" evidence="2">
    <location>
        <begin position="365"/>
        <end position="385"/>
    </location>
</feature>
<feature type="chain" id="PRO_5040976842" description="Glycosyltransferase family 8 protein" evidence="3">
    <location>
        <begin position="24"/>
        <end position="394"/>
    </location>
</feature>
<keyword evidence="2" id="KW-0812">Transmembrane</keyword>
<comment type="caution">
    <text evidence="4">The sequence shown here is derived from an EMBL/GenBank/DDBJ whole genome shotgun (WGS) entry which is preliminary data.</text>
</comment>
<dbReference type="PANTHER" id="PTHR11183">
    <property type="entry name" value="GLYCOGENIN SUBFAMILY MEMBER"/>
    <property type="match status" value="1"/>
</dbReference>
<evidence type="ECO:0000313" key="4">
    <source>
        <dbReference type="EMBL" id="KAJ5096464.1"/>
    </source>
</evidence>
<keyword evidence="5" id="KW-1185">Reference proteome</keyword>
<evidence type="ECO:0000313" key="5">
    <source>
        <dbReference type="Proteomes" id="UP001141434"/>
    </source>
</evidence>
<feature type="region of interest" description="Disordered" evidence="1">
    <location>
        <begin position="35"/>
        <end position="68"/>
    </location>
</feature>
<protein>
    <recommendedName>
        <fullName evidence="6">Glycosyltransferase family 8 protein</fullName>
    </recommendedName>
</protein>
<dbReference type="EMBL" id="JAPMSZ010000007">
    <property type="protein sequence ID" value="KAJ5096464.1"/>
    <property type="molecule type" value="Genomic_DNA"/>
</dbReference>
<dbReference type="InterPro" id="IPR050587">
    <property type="entry name" value="GNT1/Glycosyltrans_8"/>
</dbReference>
<dbReference type="AlphaFoldDB" id="A0A9W9K7Y0"/>
<gene>
    <name evidence="4" type="ORF">NUU61_005820</name>
</gene>
<proteinExistence type="predicted"/>
<accession>A0A9W9K7Y0</accession>
<keyword evidence="3" id="KW-0732">Signal</keyword>
<organism evidence="4 5">
    <name type="scientific">Penicillium alfredii</name>
    <dbReference type="NCBI Taxonomy" id="1506179"/>
    <lineage>
        <taxon>Eukaryota</taxon>
        <taxon>Fungi</taxon>
        <taxon>Dikarya</taxon>
        <taxon>Ascomycota</taxon>
        <taxon>Pezizomycotina</taxon>
        <taxon>Eurotiomycetes</taxon>
        <taxon>Eurotiomycetidae</taxon>
        <taxon>Eurotiales</taxon>
        <taxon>Aspergillaceae</taxon>
        <taxon>Penicillium</taxon>
    </lineage>
</organism>
<sequence length="394" mass="44837">MPGRKSTFFLVLATSLTFFLVVSWTLSGPRSDATFQKHADSSTAHQNDTISSAHLKPHSNPTPSPVKTPYAIGTFVGTDTYGTEDAGDDEDRYYVGARTLVYQLLHAPSTKLTSPVSIVILVTKGVRESKRKRLRDDGATVIEVEDVPHNITVGQPRWAETFAKVRLFDPKIMPYRKVLLMDTDMVITRPIDAIFEDPSSEPMNSRKNQTNRADLPLATLPEKFAIAAAPESLDRDHPYPFVDHDHTKGYFNSGLVLYTPSTELFQHYLEIIARPDLFYNGFPDQDLLNYAHRWQGPMPWRRLHFSWYLNWPNQDDIDGGMAIIHSKFWEPDLPFGPGERLALSRRWEMQGYWMGKGGSRLFNDLVKLVLLLVYTPSLLMFLMVIPQVPYAYSV</sequence>